<feature type="transmembrane region" description="Helical" evidence="1">
    <location>
        <begin position="282"/>
        <end position="299"/>
    </location>
</feature>
<dbReference type="PANTHER" id="PTHR34391">
    <property type="entry name" value="UPF0658 GOLGI APPARATUS MEMBRANE PROTEIN C1952.10C-RELATED"/>
    <property type="match status" value="1"/>
</dbReference>
<dbReference type="GO" id="GO:0005794">
    <property type="term" value="C:Golgi apparatus"/>
    <property type="evidence" value="ECO:0007669"/>
    <property type="project" value="TreeGrafter"/>
</dbReference>
<name>A0A1C7NBU6_9FUNG</name>
<feature type="transmembrane region" description="Helical" evidence="1">
    <location>
        <begin position="103"/>
        <end position="122"/>
    </location>
</feature>
<comment type="caution">
    <text evidence="3">The sequence shown here is derived from an EMBL/GenBank/DDBJ whole genome shotgun (WGS) entry which is preliminary data.</text>
</comment>
<gene>
    <name evidence="3" type="ORF">A0J61_05357</name>
</gene>
<keyword evidence="1" id="KW-1133">Transmembrane helix</keyword>
<feature type="transmembrane region" description="Helical" evidence="1">
    <location>
        <begin position="176"/>
        <end position="198"/>
    </location>
</feature>
<feature type="non-terminal residue" evidence="3">
    <location>
        <position position="376"/>
    </location>
</feature>
<keyword evidence="1" id="KW-0812">Transmembrane</keyword>
<dbReference type="OrthoDB" id="2448307at2759"/>
<dbReference type="InterPro" id="IPR056691">
    <property type="entry name" value="DUF7789"/>
</dbReference>
<feature type="transmembrane region" description="Helical" evidence="1">
    <location>
        <begin position="219"/>
        <end position="244"/>
    </location>
</feature>
<feature type="transmembrane region" description="Helical" evidence="1">
    <location>
        <begin position="129"/>
        <end position="149"/>
    </location>
</feature>
<feature type="transmembrane region" description="Helical" evidence="1">
    <location>
        <begin position="319"/>
        <end position="345"/>
    </location>
</feature>
<dbReference type="Pfam" id="PF25044">
    <property type="entry name" value="DUF7789"/>
    <property type="match status" value="1"/>
</dbReference>
<dbReference type="InterPro" id="IPR040410">
    <property type="entry name" value="UPF0658_Golgi"/>
</dbReference>
<proteinExistence type="predicted"/>
<dbReference type="Proteomes" id="UP000093000">
    <property type="component" value="Unassembled WGS sequence"/>
</dbReference>
<evidence type="ECO:0000259" key="2">
    <source>
        <dbReference type="Pfam" id="PF25044"/>
    </source>
</evidence>
<keyword evidence="1" id="KW-0472">Membrane</keyword>
<evidence type="ECO:0000256" key="1">
    <source>
        <dbReference type="SAM" id="Phobius"/>
    </source>
</evidence>
<dbReference type="InParanoid" id="A0A1C7NBU6"/>
<accession>A0A1C7NBU6</accession>
<keyword evidence="4" id="KW-1185">Reference proteome</keyword>
<evidence type="ECO:0000313" key="4">
    <source>
        <dbReference type="Proteomes" id="UP000093000"/>
    </source>
</evidence>
<protein>
    <recommendedName>
        <fullName evidence="2">DUF7789 domain-containing protein</fullName>
    </recommendedName>
</protein>
<dbReference type="EMBL" id="LUGH01000287">
    <property type="protein sequence ID" value="OBZ86592.1"/>
    <property type="molecule type" value="Genomic_DNA"/>
</dbReference>
<feature type="transmembrane region" description="Helical" evidence="1">
    <location>
        <begin position="256"/>
        <end position="275"/>
    </location>
</feature>
<organism evidence="3 4">
    <name type="scientific">Choanephora cucurbitarum</name>
    <dbReference type="NCBI Taxonomy" id="101091"/>
    <lineage>
        <taxon>Eukaryota</taxon>
        <taxon>Fungi</taxon>
        <taxon>Fungi incertae sedis</taxon>
        <taxon>Mucoromycota</taxon>
        <taxon>Mucoromycotina</taxon>
        <taxon>Mucoromycetes</taxon>
        <taxon>Mucorales</taxon>
        <taxon>Mucorineae</taxon>
        <taxon>Choanephoraceae</taxon>
        <taxon>Choanephoroideae</taxon>
        <taxon>Choanephora</taxon>
    </lineage>
</organism>
<feature type="transmembrane region" description="Helical" evidence="1">
    <location>
        <begin position="63"/>
        <end position="83"/>
    </location>
</feature>
<sequence>MALYSHSSHSILSETNDKPRGLRLERQSTHVHKVTLLVLIFKQKMAHLSFSSFKSIWNTKNSLYLVLLTVFEAIVVIVLESVILARFKREVHVDIYQGLTKGIPVYLVIFIFSLVFQVALAWDAVRNRNTIQIIALILFNLCCFSYAAFQFKQVHRALQQRLGDNALSGELQKLMIANPIVIGICQLAYFYLGARLYLEFGWRIYKKIGADPDIRNMYRWYQIFLTILKIDFFFFLGFSIQYLVLVLQHGDIEYPLTIVALPLICVVLVVAVYAIKHESRRLIALFFLGLAAGIAYFIYKIYRIYDETQRPKYVYVNEFLTFFACVTLVLIVLTTVNAGICFYNFDKGLKAHLLRNMDEPYFGSEDEQGGRTLSLD</sequence>
<feature type="domain" description="DUF7789" evidence="2">
    <location>
        <begin position="209"/>
        <end position="334"/>
    </location>
</feature>
<reference evidence="3 4" key="1">
    <citation type="submission" date="2016-03" db="EMBL/GenBank/DDBJ databases">
        <title>Choanephora cucurbitarum.</title>
        <authorList>
            <person name="Min B."/>
            <person name="Park H."/>
            <person name="Park J.-H."/>
            <person name="Shin H.-D."/>
            <person name="Choi I.-G."/>
        </authorList>
    </citation>
    <scope>NUCLEOTIDE SEQUENCE [LARGE SCALE GENOMIC DNA]</scope>
    <source>
        <strain evidence="3 4">KUS-F28377</strain>
    </source>
</reference>
<dbReference type="AlphaFoldDB" id="A0A1C7NBU6"/>
<dbReference type="PANTHER" id="PTHR34391:SF1">
    <property type="entry name" value="UPF0658 GOLGI APPARATUS MEMBRANE PROTEIN C1952.10C-RELATED"/>
    <property type="match status" value="1"/>
</dbReference>
<evidence type="ECO:0000313" key="3">
    <source>
        <dbReference type="EMBL" id="OBZ86592.1"/>
    </source>
</evidence>